<organism evidence="1 2">
    <name type="scientific">Aspergillus melleus</name>
    <dbReference type="NCBI Taxonomy" id="138277"/>
    <lineage>
        <taxon>Eukaryota</taxon>
        <taxon>Fungi</taxon>
        <taxon>Dikarya</taxon>
        <taxon>Ascomycota</taxon>
        <taxon>Pezizomycotina</taxon>
        <taxon>Eurotiomycetes</taxon>
        <taxon>Eurotiomycetidae</taxon>
        <taxon>Eurotiales</taxon>
        <taxon>Aspergillaceae</taxon>
        <taxon>Aspergillus</taxon>
        <taxon>Aspergillus subgen. Circumdati</taxon>
    </lineage>
</organism>
<proteinExistence type="predicted"/>
<dbReference type="Proteomes" id="UP001177260">
    <property type="component" value="Unassembled WGS sequence"/>
</dbReference>
<reference evidence="1 2" key="1">
    <citation type="journal article" date="2023" name="ACS Omega">
        <title>Identification of the Neoaspergillic Acid Biosynthesis Gene Cluster by Establishing an In Vitro CRISPR-Ribonucleoprotein Genetic System in Aspergillus melleus.</title>
        <authorList>
            <person name="Yuan B."/>
            <person name="Grau M.F."/>
            <person name="Murata R.M."/>
            <person name="Torok T."/>
            <person name="Venkateswaran K."/>
            <person name="Stajich J.E."/>
            <person name="Wang C.C.C."/>
        </authorList>
    </citation>
    <scope>NUCLEOTIDE SEQUENCE [LARGE SCALE GENOMIC DNA]</scope>
    <source>
        <strain evidence="1 2">IMV 1140</strain>
    </source>
</reference>
<sequence length="382" mass="43110">MLLPTTLLASLGLAATVHAASNNYTEWMATSYLSKSVAQSRNYANGVLYRGIELAYNKTQDETLLNYITSQVDAVISPEGELVDYNLTKKTSLDDLRIGTNLLNLWARTGNERYKIAADTLRRQIDVTPRNAGGGLWHRMPTYPNQMWLDGIYMSTNFYAQWTAWFDAKNQTAWDDILLQFDLIEEHTLIEESGLLAHGYDHSKVAVWADPITGSAPHVWNRALGWYFMSLVDILDIFPRSHRGWKKNLRRFQSLASALKKTQDPSSGGWWLIMDEPYPEDPRNYIESSGGAMFTYGFLKGIRKGYLKKKDYGDAAEKGYQGLVDGFVDVNKNGTLNWEGTVEVGSLSSNGSFEYYVSVPIQQNDIKGAGPFMYASYELEGF</sequence>
<comment type="caution">
    <text evidence="1">The sequence shown here is derived from an EMBL/GenBank/DDBJ whole genome shotgun (WGS) entry which is preliminary data.</text>
</comment>
<accession>A0ACC3B8T0</accession>
<gene>
    <name evidence="1" type="ORF">N8T08_002574</name>
</gene>
<protein>
    <submittedName>
        <fullName evidence="1">Uncharacterized protein</fullName>
    </submittedName>
</protein>
<name>A0ACC3B8T0_9EURO</name>
<keyword evidence="2" id="KW-1185">Reference proteome</keyword>
<evidence type="ECO:0000313" key="1">
    <source>
        <dbReference type="EMBL" id="KAK1146813.1"/>
    </source>
</evidence>
<dbReference type="EMBL" id="JAOPJF010000015">
    <property type="protein sequence ID" value="KAK1146813.1"/>
    <property type="molecule type" value="Genomic_DNA"/>
</dbReference>
<evidence type="ECO:0000313" key="2">
    <source>
        <dbReference type="Proteomes" id="UP001177260"/>
    </source>
</evidence>